<reference evidence="1 2" key="1">
    <citation type="submission" date="2011-08" db="EMBL/GenBank/DDBJ databases">
        <authorList>
            <person name="Weinstock G."/>
            <person name="Sodergren E."/>
            <person name="Clifton S."/>
            <person name="Fulton L."/>
            <person name="Fulton B."/>
            <person name="Courtney L."/>
            <person name="Fronick C."/>
            <person name="Harrison M."/>
            <person name="Strong C."/>
            <person name="Farmer C."/>
            <person name="Delahaunty K."/>
            <person name="Markovic C."/>
            <person name="Hall O."/>
            <person name="Minx P."/>
            <person name="Tomlinson C."/>
            <person name="Mitreva M."/>
            <person name="Hou S."/>
            <person name="Chen J."/>
            <person name="Wollam A."/>
            <person name="Pepin K.H."/>
            <person name="Johnson M."/>
            <person name="Bhonagiri V."/>
            <person name="Zhang X."/>
            <person name="Suruliraj S."/>
            <person name="Warren W."/>
            <person name="Chinwalla A."/>
            <person name="Mardis E.R."/>
            <person name="Wilson R.K."/>
        </authorList>
    </citation>
    <scope>NUCLEOTIDE SEQUENCE [LARGE SCALE GENOMIC DNA]</scope>
    <source>
        <strain evidence="1 2">F0432</strain>
    </source>
</reference>
<organism evidence="1 2">
    <name type="scientific">Cardiobacterium valvarum F0432</name>
    <dbReference type="NCBI Taxonomy" id="797473"/>
    <lineage>
        <taxon>Bacteria</taxon>
        <taxon>Pseudomonadati</taxon>
        <taxon>Pseudomonadota</taxon>
        <taxon>Gammaproteobacteria</taxon>
        <taxon>Cardiobacteriales</taxon>
        <taxon>Cardiobacteriaceae</taxon>
        <taxon>Cardiobacterium</taxon>
    </lineage>
</organism>
<dbReference type="Proteomes" id="UP000004750">
    <property type="component" value="Unassembled WGS sequence"/>
</dbReference>
<comment type="caution">
    <text evidence="1">The sequence shown here is derived from an EMBL/GenBank/DDBJ whole genome shotgun (WGS) entry which is preliminary data.</text>
</comment>
<dbReference type="EMBL" id="AGCM01000151">
    <property type="protein sequence ID" value="EHM51852.1"/>
    <property type="molecule type" value="Genomic_DNA"/>
</dbReference>
<evidence type="ECO:0000313" key="2">
    <source>
        <dbReference type="Proteomes" id="UP000004750"/>
    </source>
</evidence>
<accession>G9ZIM2</accession>
<gene>
    <name evidence="1" type="ORF">HMPREF9080_02633</name>
</gene>
<dbReference type="HOGENOM" id="CLU_3096958_0_0_6"/>
<dbReference type="AlphaFoldDB" id="G9ZIM2"/>
<sequence length="51" mass="5798">MFYRKITLSKKGFELVLGIEVICRNHGLFTLTIPMNTNFSFQTCLLCLKGG</sequence>
<proteinExistence type="predicted"/>
<name>G9ZIM2_9GAMM</name>
<protein>
    <submittedName>
        <fullName evidence="1">Uncharacterized protein</fullName>
    </submittedName>
</protein>
<evidence type="ECO:0000313" key="1">
    <source>
        <dbReference type="EMBL" id="EHM51852.1"/>
    </source>
</evidence>